<keyword evidence="1" id="KW-0472">Membrane</keyword>
<name>A0A0J1GY46_9GAMM</name>
<evidence type="ECO:0000313" key="3">
    <source>
        <dbReference type="Proteomes" id="UP000035909"/>
    </source>
</evidence>
<feature type="transmembrane region" description="Helical" evidence="1">
    <location>
        <begin position="144"/>
        <end position="160"/>
    </location>
</feature>
<keyword evidence="1" id="KW-0812">Transmembrane</keyword>
<protein>
    <submittedName>
        <fullName evidence="2">Membrane protein</fullName>
    </submittedName>
</protein>
<keyword evidence="3" id="KW-1185">Reference proteome</keyword>
<comment type="caution">
    <text evidence="2">The sequence shown here is derived from an EMBL/GenBank/DDBJ whole genome shotgun (WGS) entry which is preliminary data.</text>
</comment>
<feature type="transmembrane region" description="Helical" evidence="1">
    <location>
        <begin position="289"/>
        <end position="306"/>
    </location>
</feature>
<proteinExistence type="predicted"/>
<gene>
    <name evidence="2" type="ORF">ABT57_23730</name>
</gene>
<dbReference type="EMBL" id="LDOU01000034">
    <property type="protein sequence ID" value="KLV04573.1"/>
    <property type="molecule type" value="Genomic_DNA"/>
</dbReference>
<dbReference type="OrthoDB" id="1120077at2"/>
<feature type="transmembrane region" description="Helical" evidence="1">
    <location>
        <begin position="192"/>
        <end position="210"/>
    </location>
</feature>
<evidence type="ECO:0000313" key="2">
    <source>
        <dbReference type="EMBL" id="KLV04573.1"/>
    </source>
</evidence>
<dbReference type="Proteomes" id="UP000035909">
    <property type="component" value="Unassembled WGS sequence"/>
</dbReference>
<dbReference type="STRING" id="320778.ABT57_23730"/>
<accession>A0A0J1GY46</accession>
<reference evidence="2 3" key="1">
    <citation type="submission" date="2015-05" db="EMBL/GenBank/DDBJ databases">
        <title>Photobacterium galathea sp. nov.</title>
        <authorList>
            <person name="Machado H."/>
            <person name="Gram L."/>
        </authorList>
    </citation>
    <scope>NUCLEOTIDE SEQUENCE [LARGE SCALE GENOMIC DNA]</scope>
    <source>
        <strain evidence="2 3">DSM 22954</strain>
    </source>
</reference>
<feature type="transmembrane region" description="Helical" evidence="1">
    <location>
        <begin position="112"/>
        <end position="132"/>
    </location>
</feature>
<feature type="transmembrane region" description="Helical" evidence="1">
    <location>
        <begin position="262"/>
        <end position="282"/>
    </location>
</feature>
<feature type="transmembrane region" description="Helical" evidence="1">
    <location>
        <begin position="79"/>
        <end position="100"/>
    </location>
</feature>
<feature type="transmembrane region" description="Helical" evidence="1">
    <location>
        <begin position="167"/>
        <end position="186"/>
    </location>
</feature>
<feature type="transmembrane region" description="Helical" evidence="1">
    <location>
        <begin position="231"/>
        <end position="250"/>
    </location>
</feature>
<feature type="transmembrane region" description="Helical" evidence="1">
    <location>
        <begin position="318"/>
        <end position="338"/>
    </location>
</feature>
<evidence type="ECO:0000256" key="1">
    <source>
        <dbReference type="SAM" id="Phobius"/>
    </source>
</evidence>
<sequence length="350" mass="39659">MKLTKRQAKAVNHALTHWESEGMIQADQASELRQSYEVVGFDWKLLAVYSFWIAITCFIISIAVLLADDYLMELLAKIIDTPASVLAVISAILAALAFRLGFQRRQRFPDKAISNEAIYFFGVLLSAVSVGFLRETSLLESLHIVWFLLILTVLYAALALRLSSMLIWMFALLGFAAWGLELISLLAEPGGYFLGLNLPCWMIVIALIVLGGSKWLGRLSQYVTLYEPTRFVGLLYLLSALWLVSIFGNYENAAEWSQVSQLRMLPWAFLSGVVCVALLVFGIRQEDKLARGFGITFLLINLYTRYFEYFWDAMHKTLFFAILALSFWVIGSQAENLWQLSRRGENRSAD</sequence>
<dbReference type="RefSeq" id="WP_047887718.1">
    <property type="nucleotide sequence ID" value="NZ_CP071326.1"/>
</dbReference>
<organism evidence="2 3">
    <name type="scientific">Photobacterium ganghwense</name>
    <dbReference type="NCBI Taxonomy" id="320778"/>
    <lineage>
        <taxon>Bacteria</taxon>
        <taxon>Pseudomonadati</taxon>
        <taxon>Pseudomonadota</taxon>
        <taxon>Gammaproteobacteria</taxon>
        <taxon>Vibrionales</taxon>
        <taxon>Vibrionaceae</taxon>
        <taxon>Photobacterium</taxon>
    </lineage>
</organism>
<feature type="transmembrane region" description="Helical" evidence="1">
    <location>
        <begin position="46"/>
        <end position="67"/>
    </location>
</feature>
<dbReference type="AlphaFoldDB" id="A0A0J1GY46"/>
<dbReference type="PATRIC" id="fig|320778.3.peg.5075"/>
<keyword evidence="1" id="KW-1133">Transmembrane helix</keyword>